<proteinExistence type="predicted"/>
<protein>
    <submittedName>
        <fullName evidence="2">Uncharacterized protein</fullName>
    </submittedName>
</protein>
<sequence>MANGFGSGRVLEGLSRGLDKPPLGLPRREAKEDREFELGQRELLLEQQGIA</sequence>
<dbReference type="AlphaFoldDB" id="A0A0F8Z6Y0"/>
<feature type="region of interest" description="Disordered" evidence="1">
    <location>
        <begin position="1"/>
        <end position="32"/>
    </location>
</feature>
<evidence type="ECO:0000313" key="2">
    <source>
        <dbReference type="EMBL" id="KKK89508.1"/>
    </source>
</evidence>
<evidence type="ECO:0000256" key="1">
    <source>
        <dbReference type="SAM" id="MobiDB-lite"/>
    </source>
</evidence>
<reference evidence="2" key="1">
    <citation type="journal article" date="2015" name="Nature">
        <title>Complex archaea that bridge the gap between prokaryotes and eukaryotes.</title>
        <authorList>
            <person name="Spang A."/>
            <person name="Saw J.H."/>
            <person name="Jorgensen S.L."/>
            <person name="Zaremba-Niedzwiedzka K."/>
            <person name="Martijn J."/>
            <person name="Lind A.E."/>
            <person name="van Eijk R."/>
            <person name="Schleper C."/>
            <person name="Guy L."/>
            <person name="Ettema T.J."/>
        </authorList>
    </citation>
    <scope>NUCLEOTIDE SEQUENCE</scope>
</reference>
<comment type="caution">
    <text evidence="2">The sequence shown here is derived from an EMBL/GenBank/DDBJ whole genome shotgun (WGS) entry which is preliminary data.</text>
</comment>
<dbReference type="EMBL" id="LAZR01049496">
    <property type="protein sequence ID" value="KKK89508.1"/>
    <property type="molecule type" value="Genomic_DNA"/>
</dbReference>
<name>A0A0F8Z6Y0_9ZZZZ</name>
<accession>A0A0F8Z6Y0</accession>
<organism evidence="2">
    <name type="scientific">marine sediment metagenome</name>
    <dbReference type="NCBI Taxonomy" id="412755"/>
    <lineage>
        <taxon>unclassified sequences</taxon>
        <taxon>metagenomes</taxon>
        <taxon>ecological metagenomes</taxon>
    </lineage>
</organism>
<gene>
    <name evidence="2" type="ORF">LCGC14_2732380</name>
</gene>